<dbReference type="PROSITE" id="PS50293">
    <property type="entry name" value="TPR_REGION"/>
    <property type="match status" value="1"/>
</dbReference>
<dbReference type="PANTHER" id="PTHR44943:SF8">
    <property type="entry name" value="TPR REPEAT-CONTAINING PROTEIN MJ0263"/>
    <property type="match status" value="1"/>
</dbReference>
<sequence length="273" mass="31750">MRRVAVVLVFVVVVLIFSGTFAFAQTKEEYYRTGYIYFSQGDYARALEAYRKALEMDPQFVDARYWLGKTLEQMGQLQEAVKEWRQVLLASPRHRDAFQKWRAYAPSFVQDGGVVEQYRALFLEGENPALSREEGWSTLAPLALVLLGRRDFSSLYLAAWCFRWAKERLSPLFAPYEERALQGALENLTQDDWMQDPRLVYRFLQEVTLRFGKDEKWQEILQKALDRAFAYTLGLPEEQKAEGVEVTLRGGEVEKRIIRGGEVEEPTGFFLKE</sequence>
<keyword evidence="1" id="KW-0677">Repeat</keyword>
<dbReference type="PANTHER" id="PTHR44943">
    <property type="entry name" value="CELLULOSE SYNTHASE OPERON PROTEIN C"/>
    <property type="match status" value="1"/>
</dbReference>
<comment type="caution">
    <text evidence="4">The sequence shown here is derived from an EMBL/GenBank/DDBJ whole genome shotgun (WGS) entry which is preliminary data.</text>
</comment>
<dbReference type="AlphaFoldDB" id="A0A7V3YGH1"/>
<gene>
    <name evidence="4" type="ORF">ENV30_04765</name>
</gene>
<reference evidence="4" key="1">
    <citation type="journal article" date="2020" name="mSystems">
        <title>Genome- and Community-Level Interaction Insights into Carbon Utilization and Element Cycling Functions of Hydrothermarchaeota in Hydrothermal Sediment.</title>
        <authorList>
            <person name="Zhou Z."/>
            <person name="Liu Y."/>
            <person name="Xu W."/>
            <person name="Pan J."/>
            <person name="Luo Z.H."/>
            <person name="Li M."/>
        </authorList>
    </citation>
    <scope>NUCLEOTIDE SEQUENCE [LARGE SCALE GENOMIC DNA]</scope>
    <source>
        <strain evidence="4">SpSt-747</strain>
    </source>
</reference>
<proteinExistence type="predicted"/>
<evidence type="ECO:0000256" key="2">
    <source>
        <dbReference type="ARBA" id="ARBA00022803"/>
    </source>
</evidence>
<dbReference type="EMBL" id="DTFV01000066">
    <property type="protein sequence ID" value="HGI30606.1"/>
    <property type="molecule type" value="Genomic_DNA"/>
</dbReference>
<accession>A0A7V3YGH1</accession>
<dbReference type="InterPro" id="IPR011990">
    <property type="entry name" value="TPR-like_helical_dom_sf"/>
</dbReference>
<dbReference type="Gene3D" id="1.25.40.10">
    <property type="entry name" value="Tetratricopeptide repeat domain"/>
    <property type="match status" value="1"/>
</dbReference>
<protein>
    <submittedName>
        <fullName evidence="4">Tetratricopeptide repeat protein</fullName>
    </submittedName>
</protein>
<dbReference type="SMART" id="SM00028">
    <property type="entry name" value="TPR"/>
    <property type="match status" value="2"/>
</dbReference>
<feature type="repeat" description="TPR" evidence="3">
    <location>
        <begin position="61"/>
        <end position="94"/>
    </location>
</feature>
<keyword evidence="2 3" id="KW-0802">TPR repeat</keyword>
<evidence type="ECO:0000256" key="3">
    <source>
        <dbReference type="PROSITE-ProRule" id="PRU00339"/>
    </source>
</evidence>
<evidence type="ECO:0000256" key="1">
    <source>
        <dbReference type="ARBA" id="ARBA00022737"/>
    </source>
</evidence>
<dbReference type="PROSITE" id="PS50005">
    <property type="entry name" value="TPR"/>
    <property type="match status" value="2"/>
</dbReference>
<name>A0A7V3YGH1_9BACT</name>
<evidence type="ECO:0000313" key="4">
    <source>
        <dbReference type="EMBL" id="HGI30606.1"/>
    </source>
</evidence>
<organism evidence="4">
    <name type="scientific">Candidatus Caldatribacterium californiense</name>
    <dbReference type="NCBI Taxonomy" id="1454726"/>
    <lineage>
        <taxon>Bacteria</taxon>
        <taxon>Pseudomonadati</taxon>
        <taxon>Atribacterota</taxon>
        <taxon>Atribacteria</taxon>
        <taxon>Atribacterales</taxon>
        <taxon>Candidatus Caldatribacteriaceae</taxon>
        <taxon>Candidatus Caldatribacterium</taxon>
    </lineage>
</organism>
<dbReference type="InterPro" id="IPR019734">
    <property type="entry name" value="TPR_rpt"/>
</dbReference>
<dbReference type="SUPFAM" id="SSF48452">
    <property type="entry name" value="TPR-like"/>
    <property type="match status" value="1"/>
</dbReference>
<dbReference type="Pfam" id="PF13414">
    <property type="entry name" value="TPR_11"/>
    <property type="match status" value="1"/>
</dbReference>
<feature type="repeat" description="TPR" evidence="3">
    <location>
        <begin position="27"/>
        <end position="60"/>
    </location>
</feature>
<dbReference type="InterPro" id="IPR051685">
    <property type="entry name" value="Ycf3/AcsC/BcsC/TPR_MFPF"/>
</dbReference>